<comment type="caution">
    <text evidence="2">The sequence shown here is derived from an EMBL/GenBank/DDBJ whole genome shotgun (WGS) entry which is preliminary data.</text>
</comment>
<evidence type="ECO:0000259" key="1">
    <source>
        <dbReference type="Pfam" id="PF00582"/>
    </source>
</evidence>
<feature type="domain" description="UspA" evidence="1">
    <location>
        <begin position="1"/>
        <end position="137"/>
    </location>
</feature>
<reference evidence="2 3" key="1">
    <citation type="submission" date="2018-10" db="EMBL/GenBank/DDBJ databases">
        <title>Histidinibacterium lentulum gen. nov., sp. nov., a marine bacterium from the culture broth of Picochlorum sp. 122.</title>
        <authorList>
            <person name="Wang G."/>
        </authorList>
    </citation>
    <scope>NUCLEOTIDE SEQUENCE [LARGE SCALE GENOMIC DNA]</scope>
    <source>
        <strain evidence="2 3">B17</strain>
    </source>
</reference>
<evidence type="ECO:0000313" key="3">
    <source>
        <dbReference type="Proteomes" id="UP000268016"/>
    </source>
</evidence>
<accession>A0A3N2RA62</accession>
<dbReference type="InterPro" id="IPR006016">
    <property type="entry name" value="UspA"/>
</dbReference>
<dbReference type="Proteomes" id="UP000268016">
    <property type="component" value="Unassembled WGS sequence"/>
</dbReference>
<dbReference type="SUPFAM" id="SSF52402">
    <property type="entry name" value="Adenine nucleotide alpha hydrolases-like"/>
    <property type="match status" value="1"/>
</dbReference>
<name>A0A3N2RA62_9RHOB</name>
<dbReference type="RefSeq" id="WP_123640696.1">
    <property type="nucleotide sequence ID" value="NZ_ML119081.1"/>
</dbReference>
<dbReference type="CDD" id="cd00293">
    <property type="entry name" value="USP-like"/>
    <property type="match status" value="1"/>
</dbReference>
<gene>
    <name evidence="2" type="ORF">EAT49_02560</name>
</gene>
<dbReference type="OrthoDB" id="9792500at2"/>
<proteinExistence type="predicted"/>
<keyword evidence="3" id="KW-1185">Reference proteome</keyword>
<dbReference type="EMBL" id="RDRB01000001">
    <property type="protein sequence ID" value="ROU04291.1"/>
    <property type="molecule type" value="Genomic_DNA"/>
</dbReference>
<sequence>MFSKIMVPVDLGHADKLGKALGVASQMARNSGAEVVYVGVTGSAPTRVAHTPEDYAAKLDAFAAEQAETGGHAAAGHAMVSHDPATDLDASLAKAAEETGADLVVMATHVPGAFDAFGPNHGGALARHSKISVFLVRGA</sequence>
<dbReference type="AlphaFoldDB" id="A0A3N2RA62"/>
<organism evidence="2 3">
    <name type="scientific">Histidinibacterium lentulum</name>
    <dbReference type="NCBI Taxonomy" id="2480588"/>
    <lineage>
        <taxon>Bacteria</taxon>
        <taxon>Pseudomonadati</taxon>
        <taxon>Pseudomonadota</taxon>
        <taxon>Alphaproteobacteria</taxon>
        <taxon>Rhodobacterales</taxon>
        <taxon>Paracoccaceae</taxon>
        <taxon>Histidinibacterium</taxon>
    </lineage>
</organism>
<dbReference type="Pfam" id="PF00582">
    <property type="entry name" value="Usp"/>
    <property type="match status" value="1"/>
</dbReference>
<protein>
    <submittedName>
        <fullName evidence="2">Universal stress protein</fullName>
    </submittedName>
</protein>
<evidence type="ECO:0000313" key="2">
    <source>
        <dbReference type="EMBL" id="ROU04291.1"/>
    </source>
</evidence>
<dbReference type="Gene3D" id="3.40.50.620">
    <property type="entry name" value="HUPs"/>
    <property type="match status" value="1"/>
</dbReference>
<dbReference type="InterPro" id="IPR014729">
    <property type="entry name" value="Rossmann-like_a/b/a_fold"/>
</dbReference>